<evidence type="ECO:0000313" key="1">
    <source>
        <dbReference type="EMBL" id="QGZ16074.1"/>
    </source>
</evidence>
<name>A0A6B9J7R0_9CAUD</name>
<accession>A0A6B9J7R0</accession>
<proteinExistence type="predicted"/>
<protein>
    <submittedName>
        <fullName evidence="1">Uncharacterized protein</fullName>
    </submittedName>
</protein>
<evidence type="ECO:0000313" key="2">
    <source>
        <dbReference type="Proteomes" id="UP000433471"/>
    </source>
</evidence>
<sequence length="154" mass="17543">MVTLEKIRQKFPEHYRVTFGFQESDFEVLDNSDKFLPLMISPELLTNIHLSSTPLLKNSDVVGIVHSPEVLPQNENFVGIPCRFSFNVNETIDKALVKQLLNIRFIISNMGGPNRLIGFYVFENKTKTKEMPVKELAAFRLALMNLNKGNKNGC</sequence>
<dbReference type="EMBL" id="MN718199">
    <property type="protein sequence ID" value="QGZ16074.1"/>
    <property type="molecule type" value="Genomic_DNA"/>
</dbReference>
<organism evidence="1 2">
    <name type="scientific">Vibrio phage vB_VchM_Kuja</name>
    <dbReference type="NCBI Taxonomy" id="2686437"/>
    <lineage>
        <taxon>Viruses</taxon>
        <taxon>Duplodnaviria</taxon>
        <taxon>Heunggongvirae</taxon>
        <taxon>Uroviricota</taxon>
        <taxon>Caudoviricetes</taxon>
        <taxon>Pantevenvirales</taxon>
        <taxon>Ackermannviridae</taxon>
        <taxon>Kujavirus</taxon>
        <taxon>Kujavirus kuja</taxon>
    </lineage>
</organism>
<gene>
    <name evidence="1" type="ORF">Kuja_0830</name>
</gene>
<keyword evidence="2" id="KW-1185">Reference proteome</keyword>
<dbReference type="Proteomes" id="UP000433471">
    <property type="component" value="Segment"/>
</dbReference>
<reference evidence="1 2" key="1">
    <citation type="submission" date="2019-11" db="EMBL/GenBank/DDBJ databases">
        <title>Characterization of a novel member of the family Ackermannviridae.</title>
        <authorList>
            <person name="Maina A.N."/>
            <person name="Mwaura F.B."/>
            <person name="Jumba M."/>
        </authorList>
    </citation>
    <scope>NUCLEOTIDE SEQUENCE [LARGE SCALE GENOMIC DNA]</scope>
</reference>